<evidence type="ECO:0000256" key="5">
    <source>
        <dbReference type="SAM" id="MobiDB-lite"/>
    </source>
</evidence>
<dbReference type="CDD" id="cd00081">
    <property type="entry name" value="Hint"/>
    <property type="match status" value="1"/>
</dbReference>
<evidence type="ECO:0000259" key="6">
    <source>
        <dbReference type="PROSITE" id="PS51720"/>
    </source>
</evidence>
<keyword evidence="2" id="KW-0547">Nucleotide-binding</keyword>
<dbReference type="InterPro" id="IPR003587">
    <property type="entry name" value="Hint_dom_N"/>
</dbReference>
<dbReference type="InterPro" id="IPR006703">
    <property type="entry name" value="G_AIG1"/>
</dbReference>
<feature type="coiled-coil region" evidence="4">
    <location>
        <begin position="736"/>
        <end position="770"/>
    </location>
</feature>
<dbReference type="SMART" id="SM00306">
    <property type="entry name" value="HintN"/>
    <property type="match status" value="1"/>
</dbReference>
<accession>A0A0B7BAD1</accession>
<comment type="similarity">
    <text evidence="1">Belongs to the TRAFAC class TrmE-Era-EngA-EngB-Septin-like GTPase superfamily. AIG1/Toc34/Toc159-like paraseptin GTPase family. IAN subfamily.</text>
</comment>
<dbReference type="SUPFAM" id="SSF51294">
    <property type="entry name" value="Hedgehog/intein (Hint) domain"/>
    <property type="match status" value="1"/>
</dbReference>
<evidence type="ECO:0000256" key="2">
    <source>
        <dbReference type="ARBA" id="ARBA00022741"/>
    </source>
</evidence>
<dbReference type="EMBL" id="HACG01043459">
    <property type="protein sequence ID" value="CEK90324.1"/>
    <property type="molecule type" value="Transcribed_RNA"/>
</dbReference>
<dbReference type="InterPro" id="IPR045058">
    <property type="entry name" value="GIMA/IAN/Toc"/>
</dbReference>
<organism evidence="8">
    <name type="scientific">Arion vulgaris</name>
    <dbReference type="NCBI Taxonomy" id="1028688"/>
    <lineage>
        <taxon>Eukaryota</taxon>
        <taxon>Metazoa</taxon>
        <taxon>Spiralia</taxon>
        <taxon>Lophotrochozoa</taxon>
        <taxon>Mollusca</taxon>
        <taxon>Gastropoda</taxon>
        <taxon>Heterobranchia</taxon>
        <taxon>Euthyneura</taxon>
        <taxon>Panpulmonata</taxon>
        <taxon>Eupulmonata</taxon>
        <taxon>Stylommatophora</taxon>
        <taxon>Helicina</taxon>
        <taxon>Arionoidea</taxon>
        <taxon>Arionidae</taxon>
        <taxon>Arion</taxon>
    </lineage>
</organism>
<dbReference type="EMBL" id="HACG01043458">
    <property type="protein sequence ID" value="CEK90323.1"/>
    <property type="molecule type" value="Transcribed_RNA"/>
</dbReference>
<dbReference type="PANTHER" id="PTHR10903:SF184">
    <property type="entry name" value="GTP-BINDING PROTEIN A"/>
    <property type="match status" value="1"/>
</dbReference>
<dbReference type="InterPro" id="IPR036844">
    <property type="entry name" value="Hint_dom_sf"/>
</dbReference>
<evidence type="ECO:0000313" key="8">
    <source>
        <dbReference type="EMBL" id="CEK90324.1"/>
    </source>
</evidence>
<dbReference type="PANTHER" id="PTHR10903">
    <property type="entry name" value="GTPASE, IMAP FAMILY MEMBER-RELATED"/>
    <property type="match status" value="1"/>
</dbReference>
<name>A0A0B7BAD1_9EUPU</name>
<keyword evidence="3" id="KW-0342">GTP-binding</keyword>
<keyword evidence="4" id="KW-0175">Coiled coil</keyword>
<sequence>METAVPYHPGMLLGRSVDMKTVQPGYMIIGEEINPTELKVNLTTSQFSFVNTLKDVCDVLSHPPEYALKVKERLVENRMVEECLKGLGKADLFTIIFRTTFLEQKQYLPPDVVPVSSDSFEHVEVDEKHTTESLIAEAVSDLSMRDESASSSGSLSGKKRSHRGTHWVKAVEIGNELVTVMTVSCKDAEKLNKLRYRLSECLQSYRGQLDSTKIEALFKVAVNLDKKLSKKHYNDVCLAIQYCSFTELEKYPSSMGGMVKTIDNFMDQCLGWTERSKHGAECEVEACIMRCMPGIHKEEKTSVKESLKQMFFSNLYNASGSAAAVAYHPSKEAHGEVAEADVDGDHDSFVVLDPSGTRYFYNLRVTLQSFKEDTDVADSFSSLALSQYPETTNTMFENLFKLQISCDEAERLIQDFLSSQRYLLETRFEEGNQVLKSIQNVHIVVHETVIDLDFVCIPSETTLENLGTAEPLAIVNRFIENVTSKLPPGSPIDLLMIGKTGHGKSSTGNSILGQNRFVSSADGDSVTSTTGVGWSEIDGRIIKVCDTPGVCDTNLDGDDASINLAITSISEAIANCPEGFHALLLIIRFGIRMTAEEKKAIGILKCVLGEDIVRSHCICVITHGDNYETEMAGSKLPFEKWCRDQSGFLKDLFVECNYRCVLFNNKSGDPKAKKTQLIKLVSKVDSLKDSGTRYTNHLFEFAQKERQRIISEENVPQVSEEMMRDIHLILVNLNSMVNNTNAAAQYKEELSKLKEKVDNLSNKVTEVDNGQLSSLVETLFALAATIHSKMDEIADRSEPDSPEVSQNTAEKEANYESVESSRQNQDLVVHKDTLEKVFVENVAQQSIVTERVTETVKCEVQKENQCFPGSSIVTLSNGKSITMEELNVADKVLVRDSAGHLSFDTVYMFGHREFDTFNEFIAMTTASNTVYVTAEHYVYCSKQGKEVCVAAKDVQVGDSLLVVTSEGLVLQSVEAVTFETKRGLFAPFTNTGNIIVDGALMSCYINVLAPTSCHKLLWPVRQLYHISPHMLSYINGSSLQHPIPRWTKAAMKLM</sequence>
<dbReference type="FunFam" id="3.40.50.300:FF:000840">
    <property type="entry name" value="Immune-associated nucleotide-binding protein 9"/>
    <property type="match status" value="1"/>
</dbReference>
<dbReference type="PROSITE" id="PS50817">
    <property type="entry name" value="INTEIN_N_TER"/>
    <property type="match status" value="1"/>
</dbReference>
<evidence type="ECO:0000256" key="4">
    <source>
        <dbReference type="SAM" id="Coils"/>
    </source>
</evidence>
<dbReference type="Pfam" id="PF01079">
    <property type="entry name" value="Hint"/>
    <property type="match status" value="1"/>
</dbReference>
<dbReference type="SUPFAM" id="SSF52540">
    <property type="entry name" value="P-loop containing nucleoside triphosphate hydrolases"/>
    <property type="match status" value="1"/>
</dbReference>
<protein>
    <recommendedName>
        <fullName evidence="6">AIG1-type G domain-containing protein</fullName>
    </recommendedName>
</protein>
<feature type="domain" description="AIG1-type G" evidence="6">
    <location>
        <begin position="489"/>
        <end position="703"/>
    </location>
</feature>
<dbReference type="GO" id="GO:0005525">
    <property type="term" value="F:GTP binding"/>
    <property type="evidence" value="ECO:0007669"/>
    <property type="project" value="UniProtKB-KW"/>
</dbReference>
<evidence type="ECO:0000313" key="7">
    <source>
        <dbReference type="EMBL" id="CEK90323.1"/>
    </source>
</evidence>
<evidence type="ECO:0000256" key="1">
    <source>
        <dbReference type="ARBA" id="ARBA00008535"/>
    </source>
</evidence>
<dbReference type="Gene3D" id="3.40.50.300">
    <property type="entry name" value="P-loop containing nucleotide triphosphate hydrolases"/>
    <property type="match status" value="1"/>
</dbReference>
<dbReference type="InterPro" id="IPR027417">
    <property type="entry name" value="P-loop_NTPase"/>
</dbReference>
<proteinExistence type="inferred from homology"/>
<dbReference type="AlphaFoldDB" id="A0A0B7BAD1"/>
<dbReference type="Pfam" id="PF04548">
    <property type="entry name" value="AIG1"/>
    <property type="match status" value="1"/>
</dbReference>
<dbReference type="InterPro" id="IPR001767">
    <property type="entry name" value="Hedgehog_Hint"/>
</dbReference>
<dbReference type="InterPro" id="IPR006141">
    <property type="entry name" value="Intein_N"/>
</dbReference>
<dbReference type="GO" id="GO:0016539">
    <property type="term" value="P:intein-mediated protein splicing"/>
    <property type="evidence" value="ECO:0007669"/>
    <property type="project" value="InterPro"/>
</dbReference>
<gene>
    <name evidence="8" type="primary">ORF176177</name>
    <name evidence="7" type="synonym">ORF176166</name>
</gene>
<dbReference type="PROSITE" id="PS51720">
    <property type="entry name" value="G_AIG1"/>
    <property type="match status" value="1"/>
</dbReference>
<evidence type="ECO:0000256" key="3">
    <source>
        <dbReference type="ARBA" id="ARBA00023134"/>
    </source>
</evidence>
<dbReference type="GO" id="GO:0016540">
    <property type="term" value="P:protein autoprocessing"/>
    <property type="evidence" value="ECO:0007669"/>
    <property type="project" value="InterPro"/>
</dbReference>
<feature type="region of interest" description="Disordered" evidence="5">
    <location>
        <begin position="793"/>
        <end position="824"/>
    </location>
</feature>
<dbReference type="Gene3D" id="2.170.16.10">
    <property type="entry name" value="Hedgehog/Intein (Hint) domain"/>
    <property type="match status" value="1"/>
</dbReference>
<reference evidence="8" key="1">
    <citation type="submission" date="2014-12" db="EMBL/GenBank/DDBJ databases">
        <title>Insight into the proteome of Arion vulgaris.</title>
        <authorList>
            <person name="Aradska J."/>
            <person name="Bulat T."/>
            <person name="Smidak R."/>
            <person name="Sarate P."/>
            <person name="Gangsoo J."/>
            <person name="Sialana F."/>
            <person name="Bilban M."/>
            <person name="Lubec G."/>
        </authorList>
    </citation>
    <scope>NUCLEOTIDE SEQUENCE</scope>
    <source>
        <tissue evidence="8">Skin</tissue>
    </source>
</reference>